<evidence type="ECO:0000313" key="3">
    <source>
        <dbReference type="Proteomes" id="UP000563107"/>
    </source>
</evidence>
<dbReference type="Proteomes" id="UP000563107">
    <property type="component" value="Unassembled WGS sequence"/>
</dbReference>
<dbReference type="EMBL" id="VZTR01028619">
    <property type="protein sequence ID" value="NXT70651.1"/>
    <property type="molecule type" value="Genomic_DNA"/>
</dbReference>
<evidence type="ECO:0000256" key="1">
    <source>
        <dbReference type="SAM" id="Phobius"/>
    </source>
</evidence>
<accession>A0A7L3ERP7</accession>
<keyword evidence="1" id="KW-0472">Membrane</keyword>
<feature type="transmembrane region" description="Helical" evidence="1">
    <location>
        <begin position="84"/>
        <end position="108"/>
    </location>
</feature>
<dbReference type="Pfam" id="PF00429">
    <property type="entry name" value="TLV_coat"/>
    <property type="match status" value="1"/>
</dbReference>
<proteinExistence type="predicted"/>
<dbReference type="PANTHER" id="PTHR10424:SF82">
    <property type="entry name" value="ENVELOPE GLYCOPROTEIN-RELATED"/>
    <property type="match status" value="1"/>
</dbReference>
<feature type="non-terminal residue" evidence="2">
    <location>
        <position position="1"/>
    </location>
</feature>
<dbReference type="CDD" id="cd09851">
    <property type="entry name" value="HTLV-1-like_HR1-HR2"/>
    <property type="match status" value="1"/>
</dbReference>
<organism evidence="2 3">
    <name type="scientific">Chaetops frenatus</name>
    <name type="common">Rufous rock-jumper</name>
    <dbReference type="NCBI Taxonomy" id="221966"/>
    <lineage>
        <taxon>Eukaryota</taxon>
        <taxon>Metazoa</taxon>
        <taxon>Chordata</taxon>
        <taxon>Craniata</taxon>
        <taxon>Vertebrata</taxon>
        <taxon>Euteleostomi</taxon>
        <taxon>Archelosauria</taxon>
        <taxon>Archosauria</taxon>
        <taxon>Dinosauria</taxon>
        <taxon>Saurischia</taxon>
        <taxon>Theropoda</taxon>
        <taxon>Coelurosauria</taxon>
        <taxon>Aves</taxon>
        <taxon>Neognathae</taxon>
        <taxon>Neoaves</taxon>
        <taxon>Telluraves</taxon>
        <taxon>Australaves</taxon>
        <taxon>Passeriformes</taxon>
        <taxon>Picathartidae</taxon>
        <taxon>Chaetops</taxon>
    </lineage>
</organism>
<name>A0A7L3ERP7_9PASS</name>
<gene>
    <name evidence="2" type="primary">Env1_1</name>
    <name evidence="2" type="ORF">CHAFRE_R15007</name>
</gene>
<dbReference type="Gene3D" id="1.10.287.210">
    <property type="match status" value="1"/>
</dbReference>
<keyword evidence="1" id="KW-1133">Transmembrane helix</keyword>
<dbReference type="PANTHER" id="PTHR10424">
    <property type="entry name" value="VIRAL ENVELOPE PROTEIN"/>
    <property type="match status" value="1"/>
</dbReference>
<keyword evidence="3" id="KW-1185">Reference proteome</keyword>
<protein>
    <submittedName>
        <fullName evidence="2">ENV1 protein</fullName>
    </submittedName>
</protein>
<reference evidence="2 3" key="1">
    <citation type="submission" date="2019-09" db="EMBL/GenBank/DDBJ databases">
        <title>Bird 10,000 Genomes (B10K) Project - Family phase.</title>
        <authorList>
            <person name="Zhang G."/>
        </authorList>
    </citation>
    <scope>NUCLEOTIDE SEQUENCE [LARGE SCALE GENOMIC DNA]</scope>
    <source>
        <strain evidence="2">B10K-DU-012-41</strain>
    </source>
</reference>
<dbReference type="AlphaFoldDB" id="A0A7L3ERP7"/>
<sequence length="188" mass="20863">KKHLCNITSNSNKSPADWLLPTANTRWVCSSIGVTPCLSLKIFNKSQDYCIQVAIIPRIIYHPENAVYDFYLRPEHLIQKREPLTALTIAALISIGAVGAGTGITSLVQQNQKFQALRVAVDEDLARIEKSITALEKSVRSLSEVVLQNRRGLNLVFLQQGGSCVTLNEECCVYADHTEVVHDTMKVL</sequence>
<keyword evidence="1" id="KW-0812">Transmembrane</keyword>
<evidence type="ECO:0000313" key="2">
    <source>
        <dbReference type="EMBL" id="NXT70651.1"/>
    </source>
</evidence>
<dbReference type="SUPFAM" id="SSF58069">
    <property type="entry name" value="Virus ectodomain"/>
    <property type="match status" value="1"/>
</dbReference>
<feature type="non-terminal residue" evidence="2">
    <location>
        <position position="188"/>
    </location>
</feature>
<dbReference type="InterPro" id="IPR018154">
    <property type="entry name" value="TLV/ENV_coat_polyprotein"/>
</dbReference>
<comment type="caution">
    <text evidence="2">The sequence shown here is derived from an EMBL/GenBank/DDBJ whole genome shotgun (WGS) entry which is preliminary data.</text>
</comment>